<keyword evidence="2" id="KW-1185">Reference proteome</keyword>
<name>A0ABU6WR69_9FABA</name>
<protein>
    <submittedName>
        <fullName evidence="1">Uncharacterized protein</fullName>
    </submittedName>
</protein>
<evidence type="ECO:0000313" key="1">
    <source>
        <dbReference type="EMBL" id="MED6187213.1"/>
    </source>
</evidence>
<comment type="caution">
    <text evidence="1">The sequence shown here is derived from an EMBL/GenBank/DDBJ whole genome shotgun (WGS) entry which is preliminary data.</text>
</comment>
<evidence type="ECO:0000313" key="2">
    <source>
        <dbReference type="Proteomes" id="UP001341840"/>
    </source>
</evidence>
<accession>A0ABU6WR69</accession>
<proteinExistence type="predicted"/>
<gene>
    <name evidence="1" type="ORF">PIB30_074327</name>
</gene>
<dbReference type="EMBL" id="JASCZI010182164">
    <property type="protein sequence ID" value="MED6187213.1"/>
    <property type="molecule type" value="Genomic_DNA"/>
</dbReference>
<feature type="non-terminal residue" evidence="1">
    <location>
        <position position="66"/>
    </location>
</feature>
<organism evidence="1 2">
    <name type="scientific">Stylosanthes scabra</name>
    <dbReference type="NCBI Taxonomy" id="79078"/>
    <lineage>
        <taxon>Eukaryota</taxon>
        <taxon>Viridiplantae</taxon>
        <taxon>Streptophyta</taxon>
        <taxon>Embryophyta</taxon>
        <taxon>Tracheophyta</taxon>
        <taxon>Spermatophyta</taxon>
        <taxon>Magnoliopsida</taxon>
        <taxon>eudicotyledons</taxon>
        <taxon>Gunneridae</taxon>
        <taxon>Pentapetalae</taxon>
        <taxon>rosids</taxon>
        <taxon>fabids</taxon>
        <taxon>Fabales</taxon>
        <taxon>Fabaceae</taxon>
        <taxon>Papilionoideae</taxon>
        <taxon>50 kb inversion clade</taxon>
        <taxon>dalbergioids sensu lato</taxon>
        <taxon>Dalbergieae</taxon>
        <taxon>Pterocarpus clade</taxon>
        <taxon>Stylosanthes</taxon>
    </lineage>
</organism>
<reference evidence="1 2" key="1">
    <citation type="journal article" date="2023" name="Plants (Basel)">
        <title>Bridging the Gap: Combining Genomics and Transcriptomics Approaches to Understand Stylosanthes scabra, an Orphan Legume from the Brazilian Caatinga.</title>
        <authorList>
            <person name="Ferreira-Neto J.R.C."/>
            <person name="da Silva M.D."/>
            <person name="Binneck E."/>
            <person name="de Melo N.F."/>
            <person name="da Silva R.H."/>
            <person name="de Melo A.L.T.M."/>
            <person name="Pandolfi V."/>
            <person name="Bustamante F.O."/>
            <person name="Brasileiro-Vidal A.C."/>
            <person name="Benko-Iseppon A.M."/>
        </authorList>
    </citation>
    <scope>NUCLEOTIDE SEQUENCE [LARGE SCALE GENOMIC DNA]</scope>
    <source>
        <tissue evidence="1">Leaves</tissue>
    </source>
</reference>
<sequence length="66" mass="7112">MPTNCSADWDFGGSCLHISRLGNRDALSSKEDDGGSEVVMLHTGAWHVGHARVGTKVQELLQHAPK</sequence>
<dbReference type="Proteomes" id="UP001341840">
    <property type="component" value="Unassembled WGS sequence"/>
</dbReference>